<dbReference type="Gene3D" id="1.10.630.10">
    <property type="entry name" value="Cytochrome P450"/>
    <property type="match status" value="1"/>
</dbReference>
<dbReference type="InterPro" id="IPR036396">
    <property type="entry name" value="Cyt_P450_sf"/>
</dbReference>
<dbReference type="SUPFAM" id="SSF48264">
    <property type="entry name" value="Cytochrome P450"/>
    <property type="match status" value="1"/>
</dbReference>
<keyword evidence="5" id="KW-1185">Reference proteome</keyword>
<keyword evidence="2" id="KW-0479">Metal-binding</keyword>
<dbReference type="PANTHER" id="PTHR46696:SF1">
    <property type="entry name" value="CYTOCHROME P450 YJIB-RELATED"/>
    <property type="match status" value="1"/>
</dbReference>
<evidence type="ECO:0000256" key="2">
    <source>
        <dbReference type="RuleBase" id="RU000461"/>
    </source>
</evidence>
<dbReference type="InterPro" id="IPR002397">
    <property type="entry name" value="Cyt_P450_B"/>
</dbReference>
<dbReference type="InterPro" id="IPR001128">
    <property type="entry name" value="Cyt_P450"/>
</dbReference>
<proteinExistence type="inferred from homology"/>
<keyword evidence="2" id="KW-0503">Monooxygenase</keyword>
<dbReference type="PANTHER" id="PTHR46696">
    <property type="entry name" value="P450, PUTATIVE (EUROFUNG)-RELATED"/>
    <property type="match status" value="1"/>
</dbReference>
<feature type="region of interest" description="Disordered" evidence="3">
    <location>
        <begin position="1"/>
        <end position="34"/>
    </location>
</feature>
<dbReference type="PROSITE" id="PS00086">
    <property type="entry name" value="CYTOCHROME_P450"/>
    <property type="match status" value="1"/>
</dbReference>
<dbReference type="Proteomes" id="UP000695264">
    <property type="component" value="Unassembled WGS sequence"/>
</dbReference>
<protein>
    <submittedName>
        <fullName evidence="4">Cytochrome P450</fullName>
    </submittedName>
</protein>
<dbReference type="InterPro" id="IPR017972">
    <property type="entry name" value="Cyt_P450_CS"/>
</dbReference>
<keyword evidence="2" id="KW-0408">Iron</keyword>
<keyword evidence="2" id="KW-0560">Oxidoreductase</keyword>
<keyword evidence="2" id="KW-0349">Heme</keyword>
<evidence type="ECO:0000313" key="4">
    <source>
        <dbReference type="EMBL" id="NJQ02804.1"/>
    </source>
</evidence>
<evidence type="ECO:0000313" key="5">
    <source>
        <dbReference type="Proteomes" id="UP000695264"/>
    </source>
</evidence>
<dbReference type="RefSeq" id="WP_168103439.1">
    <property type="nucleotide sequence ID" value="NZ_JAATEN010000018.1"/>
</dbReference>
<dbReference type="CDD" id="cd11029">
    <property type="entry name" value="CYP107-like"/>
    <property type="match status" value="1"/>
</dbReference>
<reference evidence="4 5" key="1">
    <citation type="submission" date="2020-03" db="EMBL/GenBank/DDBJ databases">
        <title>WGS of actinomycetes isolated from Thailand.</title>
        <authorList>
            <person name="Thawai C."/>
        </authorList>
    </citation>
    <scope>NUCLEOTIDE SEQUENCE [LARGE SCALE GENOMIC DNA]</scope>
    <source>
        <strain evidence="4 5">PLAI 1-29</strain>
    </source>
</reference>
<name>A0ABX1BYN3_9ACTN</name>
<evidence type="ECO:0000256" key="3">
    <source>
        <dbReference type="SAM" id="MobiDB-lite"/>
    </source>
</evidence>
<dbReference type="Pfam" id="PF00067">
    <property type="entry name" value="p450"/>
    <property type="match status" value="1"/>
</dbReference>
<dbReference type="EMBL" id="JAATEN010000018">
    <property type="protein sequence ID" value="NJQ02804.1"/>
    <property type="molecule type" value="Genomic_DNA"/>
</dbReference>
<comment type="caution">
    <text evidence="4">The sequence shown here is derived from an EMBL/GenBank/DDBJ whole genome shotgun (WGS) entry which is preliminary data.</text>
</comment>
<organism evidence="4 5">
    <name type="scientific">Streptomyces zingiberis</name>
    <dbReference type="NCBI Taxonomy" id="2053010"/>
    <lineage>
        <taxon>Bacteria</taxon>
        <taxon>Bacillati</taxon>
        <taxon>Actinomycetota</taxon>
        <taxon>Actinomycetes</taxon>
        <taxon>Kitasatosporales</taxon>
        <taxon>Streptomycetaceae</taxon>
        <taxon>Streptomyces</taxon>
    </lineage>
</organism>
<sequence length="432" mass="45703">MTGETVNTAEPGGTPGPAPGAPAEGSAGGGPHPALPPLVDLAALGEEFTRDPYRVYAGLRARGPVHRVRMPEGAEAWLVVGYAEARAALADPRLSKDWENASPSLGLRSVASGAHMLNSDPPRHSRLRRLVAGEFTPRRVEALRPRVEEMAGGLVDAMLAAPDGRADLVSALSFPLPMAVICELLGVPDLDREAFRELSDAMVTSTDRARRAAATEAASQVIAGLVESRRRDPGEDLVSALVRATGEDGSRLTDHELMGTVWLLLVAGFETTVNLISNAVLALLTHPGALAEVRADPSLADRAVEETLRWDGPVATPTYRFTTEPVAVGATVIPGGGALVLPCLADADRDPARFPGGEDFDLHRPPGGHLAFGHGIHHCLGAPLARLEGRTALRVLLDRCPDLALDAHPAALSHRGGMMMRGPRRLPVRWRA</sequence>
<evidence type="ECO:0000256" key="1">
    <source>
        <dbReference type="ARBA" id="ARBA00010617"/>
    </source>
</evidence>
<accession>A0ABX1BYN3</accession>
<comment type="similarity">
    <text evidence="1 2">Belongs to the cytochrome P450 family.</text>
</comment>
<dbReference type="PRINTS" id="PR00359">
    <property type="entry name" value="BP450"/>
</dbReference>
<gene>
    <name evidence="4" type="ORF">HCK00_20240</name>
</gene>